<dbReference type="EMBL" id="JH000455">
    <property type="protein sequence ID" value="EGV91894.1"/>
    <property type="molecule type" value="Genomic_DNA"/>
</dbReference>
<dbReference type="Proteomes" id="UP000001075">
    <property type="component" value="Unassembled WGS sequence"/>
</dbReference>
<evidence type="ECO:0000313" key="1">
    <source>
        <dbReference type="EMBL" id="EGV91894.1"/>
    </source>
</evidence>
<evidence type="ECO:0000313" key="2">
    <source>
        <dbReference type="Proteomes" id="UP000001075"/>
    </source>
</evidence>
<dbReference type="InParanoid" id="G3HKA2"/>
<protein>
    <submittedName>
        <fullName evidence="1">Uncharacterized protein</fullName>
    </submittedName>
</protein>
<sequence length="50" mass="5554">MGESTESYPKLGKQTVLVREWGKTTGQLGVLKTKPSIICNRTLEYVRLSG</sequence>
<reference evidence="2" key="1">
    <citation type="journal article" date="2011" name="Nat. Biotechnol.">
        <title>The genomic sequence of the Chinese hamster ovary (CHO)-K1 cell line.</title>
        <authorList>
            <person name="Xu X."/>
            <person name="Nagarajan H."/>
            <person name="Lewis N.E."/>
            <person name="Pan S."/>
            <person name="Cai Z."/>
            <person name="Liu X."/>
            <person name="Chen W."/>
            <person name="Xie M."/>
            <person name="Wang W."/>
            <person name="Hammond S."/>
            <person name="Andersen M.R."/>
            <person name="Neff N."/>
            <person name="Passarelli B."/>
            <person name="Koh W."/>
            <person name="Fan H.C."/>
            <person name="Wang J."/>
            <person name="Gui Y."/>
            <person name="Lee K.H."/>
            <person name="Betenbaugh M.J."/>
            <person name="Quake S.R."/>
            <person name="Famili I."/>
            <person name="Palsson B.O."/>
            <person name="Wang J."/>
        </authorList>
    </citation>
    <scope>NUCLEOTIDE SEQUENCE [LARGE SCALE GENOMIC DNA]</scope>
    <source>
        <strain evidence="2">CHO K1 cell line</strain>
    </source>
</reference>
<proteinExistence type="predicted"/>
<gene>
    <name evidence="1" type="ORF">I79_011120</name>
</gene>
<dbReference type="AlphaFoldDB" id="G3HKA2"/>
<organism evidence="1 2">
    <name type="scientific">Cricetulus griseus</name>
    <name type="common">Chinese hamster</name>
    <name type="synonym">Cricetulus barabensis griseus</name>
    <dbReference type="NCBI Taxonomy" id="10029"/>
    <lineage>
        <taxon>Eukaryota</taxon>
        <taxon>Metazoa</taxon>
        <taxon>Chordata</taxon>
        <taxon>Craniata</taxon>
        <taxon>Vertebrata</taxon>
        <taxon>Euteleostomi</taxon>
        <taxon>Mammalia</taxon>
        <taxon>Eutheria</taxon>
        <taxon>Euarchontoglires</taxon>
        <taxon>Glires</taxon>
        <taxon>Rodentia</taxon>
        <taxon>Myomorpha</taxon>
        <taxon>Muroidea</taxon>
        <taxon>Cricetidae</taxon>
        <taxon>Cricetinae</taxon>
        <taxon>Cricetulus</taxon>
    </lineage>
</organism>
<accession>G3HKA2</accession>
<name>G3HKA2_CRIGR</name>